<dbReference type="PANTHER" id="PTHR11773">
    <property type="entry name" value="GLYCINE DEHYDROGENASE, DECARBOXYLATING"/>
    <property type="match status" value="1"/>
</dbReference>
<dbReference type="EMBL" id="JACCBH010000001">
    <property type="protein sequence ID" value="NYD54635.1"/>
    <property type="molecule type" value="Genomic_DNA"/>
</dbReference>
<dbReference type="Pfam" id="PF21478">
    <property type="entry name" value="GcvP2_C"/>
    <property type="match status" value="1"/>
</dbReference>
<dbReference type="InterPro" id="IPR000192">
    <property type="entry name" value="Aminotrans_V_dom"/>
</dbReference>
<dbReference type="InterPro" id="IPR015424">
    <property type="entry name" value="PyrdxlP-dep_Trfase"/>
</dbReference>
<keyword evidence="4 8" id="KW-0560">Oxidoreductase</keyword>
<evidence type="ECO:0000256" key="3">
    <source>
        <dbReference type="ARBA" id="ARBA00022898"/>
    </source>
</evidence>
<comment type="function">
    <text evidence="1">The glycine cleavage system catalyzes the degradation of glycine. The P protein binds the alpha-amino group of glycine through its pyridoxal phosphate cofactor; CO(2) is released and the remaining methylamine moiety is then transferred to the lipoamide cofactor of the H protein.</text>
</comment>
<dbReference type="Gene3D" id="6.20.440.10">
    <property type="match status" value="1"/>
</dbReference>
<dbReference type="SUPFAM" id="SSF53383">
    <property type="entry name" value="PLP-dependent transferases"/>
    <property type="match status" value="1"/>
</dbReference>
<evidence type="ECO:0000313" key="9">
    <source>
        <dbReference type="Proteomes" id="UP000552045"/>
    </source>
</evidence>
<accession>A0A7Y9EX27</accession>
<dbReference type="Gene3D" id="3.40.640.10">
    <property type="entry name" value="Type I PLP-dependent aspartate aminotransferase-like (Major domain)"/>
    <property type="match status" value="1"/>
</dbReference>
<dbReference type="Proteomes" id="UP000552045">
    <property type="component" value="Unassembled WGS sequence"/>
</dbReference>
<feature type="domain" description="Glycine dehydrogenase C-terminal" evidence="7">
    <location>
        <begin position="382"/>
        <end position="487"/>
    </location>
</feature>
<sequence length="556" mass="60673">MTDILTARTPLAALSDQEGRTPRDYHAARWNEPLIFALGSEGERGVRVPLADPAALEALSRGAEAAVRRARPTALPEVGQAQVLRHFLRLSQETLGADLNVDIGQGTCTMKYSPKVNEEFAGAAQSVETHPLQHPSTVQGTLEILHELERAIASVSGMDAVSLQAGAGSAAIWGNVQIVRAYHADRGEGEQRDEVVTTIFSHPSNAATAKTAGYRVVTLYPGDDGLIELDALRAALSERTAALLITNPEDTGIFNPAIAEIVAAAHEVGALCVYDQANANGILGITRAREAGFDLCHFNLHKTFSTPHACGGPAAGAIGATAELEPFLPGPRLVRGEDGFRLEDRGPRTTAPIRPFWGVVPNLIRAYAWIRALGAEGLREVAEIAVLNNNYVMSRLSEVEGVRPAYLEGAHPPIEQVRYSWDGLARDTGVTSGELGQRLADFGMHLWTSHHPYVVPDPATIEPTEAYARRELDEYVDALRQASAEAREDPEFVRRAPYKSSIHHVDAQSMTDPETWATSWRAYRRKYLGEDVRIPAHWSPSVDSPTRERQEKLFHR</sequence>
<evidence type="ECO:0000313" key="8">
    <source>
        <dbReference type="EMBL" id="NYD54635.1"/>
    </source>
</evidence>
<dbReference type="GO" id="GO:0004375">
    <property type="term" value="F:glycine dehydrogenase (decarboxylating) activity"/>
    <property type="evidence" value="ECO:0007669"/>
    <property type="project" value="UniProtKB-EC"/>
</dbReference>
<reference evidence="8 9" key="1">
    <citation type="submission" date="2020-07" db="EMBL/GenBank/DDBJ databases">
        <title>Sequencing the genomes of 1000 actinobacteria strains.</title>
        <authorList>
            <person name="Klenk H.-P."/>
        </authorList>
    </citation>
    <scope>NUCLEOTIDE SEQUENCE [LARGE SCALE GENOMIC DNA]</scope>
    <source>
        <strain evidence="8 9">DSM 22185</strain>
    </source>
</reference>
<dbReference type="Gene3D" id="3.90.1150.10">
    <property type="entry name" value="Aspartate Aminotransferase, domain 1"/>
    <property type="match status" value="1"/>
</dbReference>
<dbReference type="GO" id="GO:0030170">
    <property type="term" value="F:pyridoxal phosphate binding"/>
    <property type="evidence" value="ECO:0007669"/>
    <property type="project" value="TreeGrafter"/>
</dbReference>
<evidence type="ECO:0000256" key="1">
    <source>
        <dbReference type="ARBA" id="ARBA00003788"/>
    </source>
</evidence>
<dbReference type="InterPro" id="IPR015422">
    <property type="entry name" value="PyrdxlP-dep_Trfase_small"/>
</dbReference>
<dbReference type="Pfam" id="PF00266">
    <property type="entry name" value="Aminotran_5"/>
    <property type="match status" value="1"/>
</dbReference>
<evidence type="ECO:0000256" key="2">
    <source>
        <dbReference type="ARBA" id="ARBA00012134"/>
    </source>
</evidence>
<dbReference type="PANTHER" id="PTHR11773:SF1">
    <property type="entry name" value="GLYCINE DEHYDROGENASE (DECARBOXYLATING), MITOCHONDRIAL"/>
    <property type="match status" value="1"/>
</dbReference>
<keyword evidence="9" id="KW-1185">Reference proteome</keyword>
<dbReference type="InterPro" id="IPR020581">
    <property type="entry name" value="GDC_P"/>
</dbReference>
<proteinExistence type="predicted"/>
<dbReference type="InterPro" id="IPR015421">
    <property type="entry name" value="PyrdxlP-dep_Trfase_major"/>
</dbReference>
<evidence type="ECO:0000259" key="6">
    <source>
        <dbReference type="Pfam" id="PF00266"/>
    </source>
</evidence>
<dbReference type="InterPro" id="IPR049316">
    <property type="entry name" value="GDC-P_C"/>
</dbReference>
<evidence type="ECO:0000256" key="4">
    <source>
        <dbReference type="ARBA" id="ARBA00023002"/>
    </source>
</evidence>
<dbReference type="NCBIfam" id="NF003346">
    <property type="entry name" value="PRK04366.1"/>
    <property type="match status" value="1"/>
</dbReference>
<dbReference type="GO" id="GO:0005829">
    <property type="term" value="C:cytosol"/>
    <property type="evidence" value="ECO:0007669"/>
    <property type="project" value="TreeGrafter"/>
</dbReference>
<comment type="caution">
    <text evidence="8">The sequence shown here is derived from an EMBL/GenBank/DDBJ whole genome shotgun (WGS) entry which is preliminary data.</text>
</comment>
<organism evidence="8 9">
    <name type="scientific">Microbacterium pseudoresistens</name>
    <dbReference type="NCBI Taxonomy" id="640634"/>
    <lineage>
        <taxon>Bacteria</taxon>
        <taxon>Bacillati</taxon>
        <taxon>Actinomycetota</taxon>
        <taxon>Actinomycetes</taxon>
        <taxon>Micrococcales</taxon>
        <taxon>Microbacteriaceae</taxon>
        <taxon>Microbacterium</taxon>
    </lineage>
</organism>
<dbReference type="GO" id="GO:0019464">
    <property type="term" value="P:glycine decarboxylation via glycine cleavage system"/>
    <property type="evidence" value="ECO:0007669"/>
    <property type="project" value="TreeGrafter"/>
</dbReference>
<evidence type="ECO:0000259" key="7">
    <source>
        <dbReference type="Pfam" id="PF21478"/>
    </source>
</evidence>
<keyword evidence="3" id="KW-0663">Pyridoxal phosphate</keyword>
<dbReference type="AlphaFoldDB" id="A0A7Y9EX27"/>
<dbReference type="RefSeq" id="WP_179433102.1">
    <property type="nucleotide sequence ID" value="NZ_BAABLC010000001.1"/>
</dbReference>
<evidence type="ECO:0000256" key="5">
    <source>
        <dbReference type="ARBA" id="ARBA00049026"/>
    </source>
</evidence>
<dbReference type="EC" id="1.4.4.2" evidence="2"/>
<comment type="catalytic activity">
    <reaction evidence="5">
        <text>N(6)-[(R)-lipoyl]-L-lysyl-[glycine-cleavage complex H protein] + glycine + H(+) = N(6)-[(R)-S(8)-aminomethyldihydrolipoyl]-L-lysyl-[glycine-cleavage complex H protein] + CO2</text>
        <dbReference type="Rhea" id="RHEA:24304"/>
        <dbReference type="Rhea" id="RHEA-COMP:10494"/>
        <dbReference type="Rhea" id="RHEA-COMP:10495"/>
        <dbReference type="ChEBI" id="CHEBI:15378"/>
        <dbReference type="ChEBI" id="CHEBI:16526"/>
        <dbReference type="ChEBI" id="CHEBI:57305"/>
        <dbReference type="ChEBI" id="CHEBI:83099"/>
        <dbReference type="ChEBI" id="CHEBI:83143"/>
        <dbReference type="EC" id="1.4.4.2"/>
    </reaction>
</comment>
<protein>
    <recommendedName>
        <fullName evidence="2">glycine dehydrogenase (aminomethyl-transferring)</fullName>
        <ecNumber evidence="2">1.4.4.2</ecNumber>
    </recommendedName>
</protein>
<feature type="domain" description="Aminotransferase class V" evidence="6">
    <location>
        <begin position="189"/>
        <end position="304"/>
    </location>
</feature>
<dbReference type="GO" id="GO:0005960">
    <property type="term" value="C:glycine cleavage complex"/>
    <property type="evidence" value="ECO:0007669"/>
    <property type="project" value="TreeGrafter"/>
</dbReference>
<dbReference type="GO" id="GO:0016594">
    <property type="term" value="F:glycine binding"/>
    <property type="evidence" value="ECO:0007669"/>
    <property type="project" value="TreeGrafter"/>
</dbReference>
<gene>
    <name evidence="8" type="ORF">BKA02_001690</name>
</gene>
<name>A0A7Y9EX27_9MICO</name>